<comment type="cofactor">
    <cofactor evidence="7">
        <name>Zn(2+)</name>
        <dbReference type="ChEBI" id="CHEBI:29105"/>
    </cofactor>
    <text evidence="7">Binds 1 zinc ion.</text>
</comment>
<feature type="domain" description="ATP-cone" evidence="8">
    <location>
        <begin position="49"/>
        <end position="139"/>
    </location>
</feature>
<keyword evidence="5 7" id="KW-0238">DNA-binding</keyword>
<protein>
    <recommendedName>
        <fullName evidence="7">Transcriptional repressor NrdR</fullName>
    </recommendedName>
</protein>
<dbReference type="InterPro" id="IPR003796">
    <property type="entry name" value="RNR_NrdR-like"/>
</dbReference>
<feature type="zinc finger region" evidence="7">
    <location>
        <begin position="3"/>
        <end position="34"/>
    </location>
</feature>
<dbReference type="NCBIfam" id="TIGR00244">
    <property type="entry name" value="transcriptional regulator NrdR"/>
    <property type="match status" value="1"/>
</dbReference>
<comment type="caution">
    <text evidence="9">The sequence shown here is derived from an EMBL/GenBank/DDBJ whole genome shotgun (WGS) entry which is preliminary data.</text>
</comment>
<evidence type="ECO:0000256" key="7">
    <source>
        <dbReference type="HAMAP-Rule" id="MF_00440"/>
    </source>
</evidence>
<keyword evidence="7" id="KW-0862">Zinc</keyword>
<sequence length="165" mass="19543">MRCAVCNHKDTRVVDSRVASDGASVRRRRECEKCGFRFSTNEEIELLDLTVIKRDGRRENYSREKLVRGLSKALEKRPYTDLAFQKLVHKVERDIQKKRRGQLTTAELGDIVMKNLRTFDKVAYIRFASVYRSFEDVESFEDELRTLIRKNRRKTTHSKTKKKKN</sequence>
<dbReference type="HAMAP" id="MF_00440">
    <property type="entry name" value="NrdR"/>
    <property type="match status" value="1"/>
</dbReference>
<keyword evidence="1 7" id="KW-0678">Repressor</keyword>
<dbReference type="InterPro" id="IPR055173">
    <property type="entry name" value="NrdR-like_N"/>
</dbReference>
<dbReference type="Pfam" id="PF22811">
    <property type="entry name" value="Zn_ribbon_NrdR"/>
    <property type="match status" value="1"/>
</dbReference>
<evidence type="ECO:0000256" key="4">
    <source>
        <dbReference type="ARBA" id="ARBA00023015"/>
    </source>
</evidence>
<keyword evidence="4 7" id="KW-0805">Transcription regulation</keyword>
<dbReference type="PANTHER" id="PTHR30455:SF2">
    <property type="entry name" value="TRANSCRIPTIONAL REPRESSOR NRDR"/>
    <property type="match status" value="1"/>
</dbReference>
<dbReference type="GO" id="GO:0005524">
    <property type="term" value="F:ATP binding"/>
    <property type="evidence" value="ECO:0007669"/>
    <property type="project" value="UniProtKB-UniRule"/>
</dbReference>
<evidence type="ECO:0000259" key="8">
    <source>
        <dbReference type="PROSITE" id="PS51161"/>
    </source>
</evidence>
<evidence type="ECO:0000256" key="2">
    <source>
        <dbReference type="ARBA" id="ARBA00022741"/>
    </source>
</evidence>
<dbReference type="GO" id="GO:0045892">
    <property type="term" value="P:negative regulation of DNA-templated transcription"/>
    <property type="evidence" value="ECO:0007669"/>
    <property type="project" value="UniProtKB-UniRule"/>
</dbReference>
<evidence type="ECO:0000256" key="5">
    <source>
        <dbReference type="ARBA" id="ARBA00023125"/>
    </source>
</evidence>
<dbReference type="InterPro" id="IPR005144">
    <property type="entry name" value="ATP-cone_dom"/>
</dbReference>
<dbReference type="Proteomes" id="UP000229385">
    <property type="component" value="Unassembled WGS sequence"/>
</dbReference>
<dbReference type="PROSITE" id="PS51161">
    <property type="entry name" value="ATP_CONE"/>
    <property type="match status" value="1"/>
</dbReference>
<evidence type="ECO:0000313" key="10">
    <source>
        <dbReference type="Proteomes" id="UP000229385"/>
    </source>
</evidence>
<reference evidence="10" key="1">
    <citation type="submission" date="2017-09" db="EMBL/GenBank/DDBJ databases">
        <title>Depth-based differentiation of microbial function through sediment-hosted aquifers and enrichment of novel symbionts in the deep terrestrial subsurface.</title>
        <authorList>
            <person name="Probst A.J."/>
            <person name="Ladd B."/>
            <person name="Jarett J.K."/>
            <person name="Geller-Mcgrath D.E."/>
            <person name="Sieber C.M.K."/>
            <person name="Emerson J.B."/>
            <person name="Anantharaman K."/>
            <person name="Thomas B.C."/>
            <person name="Malmstrom R."/>
            <person name="Stieglmeier M."/>
            <person name="Klingl A."/>
            <person name="Woyke T."/>
            <person name="Ryan C.M."/>
            <person name="Banfield J.F."/>
        </authorList>
    </citation>
    <scope>NUCLEOTIDE SEQUENCE [LARGE SCALE GENOMIC DNA]</scope>
</reference>
<dbReference type="Pfam" id="PF03477">
    <property type="entry name" value="ATP-cone"/>
    <property type="match status" value="1"/>
</dbReference>
<accession>A0A2M7XB32</accession>
<evidence type="ECO:0000256" key="1">
    <source>
        <dbReference type="ARBA" id="ARBA00022491"/>
    </source>
</evidence>
<keyword evidence="7" id="KW-0863">Zinc-finger</keyword>
<gene>
    <name evidence="7" type="primary">nrdR</name>
    <name evidence="9" type="ORF">CO174_05110</name>
</gene>
<evidence type="ECO:0000256" key="6">
    <source>
        <dbReference type="ARBA" id="ARBA00023163"/>
    </source>
</evidence>
<comment type="similarity">
    <text evidence="7">Belongs to the NrdR family.</text>
</comment>
<evidence type="ECO:0000313" key="9">
    <source>
        <dbReference type="EMBL" id="PJA45075.1"/>
    </source>
</evidence>
<dbReference type="AlphaFoldDB" id="A0A2M7XB32"/>
<keyword evidence="3 7" id="KW-0067">ATP-binding</keyword>
<dbReference type="PANTHER" id="PTHR30455">
    <property type="entry name" value="TRANSCRIPTIONAL REPRESSOR NRDR"/>
    <property type="match status" value="1"/>
</dbReference>
<keyword evidence="7" id="KW-0479">Metal-binding</keyword>
<name>A0A2M7XB32_9BACT</name>
<dbReference type="GO" id="GO:0003677">
    <property type="term" value="F:DNA binding"/>
    <property type="evidence" value="ECO:0007669"/>
    <property type="project" value="UniProtKB-KW"/>
</dbReference>
<organism evidence="9 10">
    <name type="scientific">Candidatus Uhrbacteria bacterium CG_4_9_14_3_um_filter_50_9</name>
    <dbReference type="NCBI Taxonomy" id="1975035"/>
    <lineage>
        <taxon>Bacteria</taxon>
        <taxon>Candidatus Uhriibacteriota</taxon>
    </lineage>
</organism>
<dbReference type="EMBL" id="PFWU01000050">
    <property type="protein sequence ID" value="PJA45075.1"/>
    <property type="molecule type" value="Genomic_DNA"/>
</dbReference>
<proteinExistence type="inferred from homology"/>
<keyword evidence="6 7" id="KW-0804">Transcription</keyword>
<evidence type="ECO:0000256" key="3">
    <source>
        <dbReference type="ARBA" id="ARBA00022840"/>
    </source>
</evidence>
<comment type="function">
    <text evidence="7">Negatively regulates transcription of bacterial ribonucleotide reductase nrd genes and operons by binding to NrdR-boxes.</text>
</comment>
<keyword evidence="2 7" id="KW-0547">Nucleotide-binding</keyword>
<dbReference type="GO" id="GO:0008270">
    <property type="term" value="F:zinc ion binding"/>
    <property type="evidence" value="ECO:0007669"/>
    <property type="project" value="UniProtKB-UniRule"/>
</dbReference>